<name>A0AB39ZHL1_DROSZ</name>
<organism evidence="1 2">
    <name type="scientific">Drosophila suzukii</name>
    <name type="common">Spotted-wing drosophila fruit fly</name>
    <dbReference type="NCBI Taxonomy" id="28584"/>
    <lineage>
        <taxon>Eukaryota</taxon>
        <taxon>Metazoa</taxon>
        <taxon>Ecdysozoa</taxon>
        <taxon>Arthropoda</taxon>
        <taxon>Hexapoda</taxon>
        <taxon>Insecta</taxon>
        <taxon>Pterygota</taxon>
        <taxon>Neoptera</taxon>
        <taxon>Endopterygota</taxon>
        <taxon>Diptera</taxon>
        <taxon>Brachycera</taxon>
        <taxon>Muscomorpha</taxon>
        <taxon>Ephydroidea</taxon>
        <taxon>Drosophilidae</taxon>
        <taxon>Drosophila</taxon>
        <taxon>Sophophora</taxon>
    </lineage>
</organism>
<dbReference type="RefSeq" id="XP_016934024.2">
    <property type="nucleotide sequence ID" value="XM_017078535.4"/>
</dbReference>
<gene>
    <name evidence="2" type="primary">LOC108012971</name>
</gene>
<accession>A0AB39ZHL1</accession>
<proteinExistence type="predicted"/>
<reference evidence="2" key="1">
    <citation type="submission" date="2025-08" db="UniProtKB">
        <authorList>
            <consortium name="RefSeq"/>
        </authorList>
    </citation>
    <scope>IDENTIFICATION</scope>
</reference>
<dbReference type="AlphaFoldDB" id="A0AB39ZHL1"/>
<sequence>MEISKVKTEMSSMSEQVCEDADRWQMGIKNGQETMKLIKTIYRRIFATEDLLNNADSRKGLQSTEKRINNLYLRLERPLSTMTKILKSLTKVRDNTARMLNRLTLWMDDEIVAAHRILPNLKSSQLLTVLQLLRQRYDAEWEVKEMVVNDLEHINNSYELDILVDGWDICKHAGGLEFAKSLRNHYRVVGRTQPSFTKKFHYI</sequence>
<protein>
    <submittedName>
        <fullName evidence="2">Uncharacterized protein</fullName>
    </submittedName>
</protein>
<evidence type="ECO:0000313" key="2">
    <source>
        <dbReference type="RefSeq" id="XP_016934024.2"/>
    </source>
</evidence>
<dbReference type="Proteomes" id="UP001652628">
    <property type="component" value="Chromosome 3"/>
</dbReference>
<evidence type="ECO:0000313" key="1">
    <source>
        <dbReference type="Proteomes" id="UP001652628"/>
    </source>
</evidence>
<keyword evidence="1" id="KW-1185">Reference proteome</keyword>
<dbReference type="GeneID" id="108012971"/>